<dbReference type="Gene3D" id="3.90.105.10">
    <property type="entry name" value="Molybdopterin biosynthesis moea protein, domain 2"/>
    <property type="match status" value="1"/>
</dbReference>
<evidence type="ECO:0000256" key="2">
    <source>
        <dbReference type="ARBA" id="ARBA00005046"/>
    </source>
</evidence>
<keyword evidence="7" id="KW-0808">Transferase</keyword>
<evidence type="ECO:0000256" key="7">
    <source>
        <dbReference type="RuleBase" id="RU365090"/>
    </source>
</evidence>
<evidence type="ECO:0000313" key="11">
    <source>
        <dbReference type="Proteomes" id="UP001500642"/>
    </source>
</evidence>
<dbReference type="InterPro" id="IPR036135">
    <property type="entry name" value="MoeA_linker/N_sf"/>
</dbReference>
<comment type="function">
    <text evidence="1 7">Catalyzes the insertion of molybdate into adenylated molybdopterin with the concomitant release of AMP.</text>
</comment>
<dbReference type="InterPro" id="IPR036688">
    <property type="entry name" value="MoeA_C_domain_IV_sf"/>
</dbReference>
<dbReference type="Pfam" id="PF00994">
    <property type="entry name" value="MoCF_biosynth"/>
    <property type="match status" value="1"/>
</dbReference>
<dbReference type="InterPro" id="IPR036425">
    <property type="entry name" value="MoaB/Mog-like_dom_sf"/>
</dbReference>
<comment type="cofactor">
    <cofactor evidence="7">
        <name>Mg(2+)</name>
        <dbReference type="ChEBI" id="CHEBI:18420"/>
    </cofactor>
</comment>
<evidence type="ECO:0000256" key="3">
    <source>
        <dbReference type="ARBA" id="ARBA00010763"/>
    </source>
</evidence>
<comment type="pathway">
    <text evidence="2 7">Cofactor biosynthesis; molybdopterin biosynthesis.</text>
</comment>
<proteinExistence type="inferred from homology"/>
<dbReference type="Gene3D" id="2.40.340.10">
    <property type="entry name" value="MoeA, C-terminal, domain IV"/>
    <property type="match status" value="1"/>
</dbReference>
<comment type="catalytic activity">
    <reaction evidence="6">
        <text>adenylyl-molybdopterin + molybdate = Mo-molybdopterin + AMP + H(+)</text>
        <dbReference type="Rhea" id="RHEA:35047"/>
        <dbReference type="ChEBI" id="CHEBI:15378"/>
        <dbReference type="ChEBI" id="CHEBI:36264"/>
        <dbReference type="ChEBI" id="CHEBI:62727"/>
        <dbReference type="ChEBI" id="CHEBI:71302"/>
        <dbReference type="ChEBI" id="CHEBI:456215"/>
        <dbReference type="EC" id="2.10.1.1"/>
    </reaction>
</comment>
<reference evidence="11" key="1">
    <citation type="journal article" date="2019" name="Int. J. Syst. Evol. Microbiol.">
        <title>The Global Catalogue of Microorganisms (GCM) 10K type strain sequencing project: providing services to taxonomists for standard genome sequencing and annotation.</title>
        <authorList>
            <consortium name="The Broad Institute Genomics Platform"/>
            <consortium name="The Broad Institute Genome Sequencing Center for Infectious Disease"/>
            <person name="Wu L."/>
            <person name="Ma J."/>
        </authorList>
    </citation>
    <scope>NUCLEOTIDE SEQUENCE [LARGE SCALE GENOMIC DNA]</scope>
    <source>
        <strain evidence="11">JCM 17808</strain>
    </source>
</reference>
<organism evidence="10 11">
    <name type="scientific">Brevibacterium pityocampae</name>
    <dbReference type="NCBI Taxonomy" id="506594"/>
    <lineage>
        <taxon>Bacteria</taxon>
        <taxon>Bacillati</taxon>
        <taxon>Actinomycetota</taxon>
        <taxon>Actinomycetes</taxon>
        <taxon>Micrococcales</taxon>
        <taxon>Brevibacteriaceae</taxon>
        <taxon>Brevibacterium</taxon>
    </lineage>
</organism>
<name>A0ABP8JAQ0_9MICO</name>
<dbReference type="Pfam" id="PF03454">
    <property type="entry name" value="MoeA_C"/>
    <property type="match status" value="1"/>
</dbReference>
<evidence type="ECO:0000256" key="8">
    <source>
        <dbReference type="SAM" id="MobiDB-lite"/>
    </source>
</evidence>
<dbReference type="InterPro" id="IPR001453">
    <property type="entry name" value="MoaB/Mog_dom"/>
</dbReference>
<evidence type="ECO:0000313" key="10">
    <source>
        <dbReference type="EMBL" id="GAA4387740.1"/>
    </source>
</evidence>
<comment type="similarity">
    <text evidence="3 7">Belongs to the MoeA family.</text>
</comment>
<dbReference type="Pfam" id="PF03453">
    <property type="entry name" value="MoeA_N"/>
    <property type="match status" value="1"/>
</dbReference>
<feature type="domain" description="MoaB/Mog" evidence="9">
    <location>
        <begin position="188"/>
        <end position="344"/>
    </location>
</feature>
<dbReference type="PANTHER" id="PTHR10192:SF5">
    <property type="entry name" value="GEPHYRIN"/>
    <property type="match status" value="1"/>
</dbReference>
<dbReference type="RefSeq" id="WP_345030680.1">
    <property type="nucleotide sequence ID" value="NZ_BAABGL010000004.1"/>
</dbReference>
<gene>
    <name evidence="10" type="ORF">GCM10023167_11950</name>
</gene>
<keyword evidence="7" id="KW-0479">Metal-binding</keyword>
<dbReference type="InterPro" id="IPR005111">
    <property type="entry name" value="MoeA_C_domain_IV"/>
</dbReference>
<evidence type="ECO:0000256" key="5">
    <source>
        <dbReference type="ARBA" id="ARBA00023150"/>
    </source>
</evidence>
<dbReference type="CDD" id="cd00887">
    <property type="entry name" value="MoeA"/>
    <property type="match status" value="1"/>
</dbReference>
<evidence type="ECO:0000256" key="6">
    <source>
        <dbReference type="ARBA" id="ARBA00047317"/>
    </source>
</evidence>
<dbReference type="EMBL" id="BAABGL010000004">
    <property type="protein sequence ID" value="GAA4387740.1"/>
    <property type="molecule type" value="Genomic_DNA"/>
</dbReference>
<dbReference type="Proteomes" id="UP001500642">
    <property type="component" value="Unassembled WGS sequence"/>
</dbReference>
<evidence type="ECO:0000259" key="9">
    <source>
        <dbReference type="SMART" id="SM00852"/>
    </source>
</evidence>
<evidence type="ECO:0000256" key="1">
    <source>
        <dbReference type="ARBA" id="ARBA00002901"/>
    </source>
</evidence>
<keyword evidence="11" id="KW-1185">Reference proteome</keyword>
<dbReference type="Gene3D" id="3.40.980.10">
    <property type="entry name" value="MoaB/Mog-like domain"/>
    <property type="match status" value="1"/>
</dbReference>
<keyword evidence="7" id="KW-0460">Magnesium</keyword>
<keyword evidence="5 7" id="KW-0501">Molybdenum cofactor biosynthesis</keyword>
<protein>
    <recommendedName>
        <fullName evidence="7">Molybdopterin molybdenumtransferase</fullName>
        <ecNumber evidence="7">2.10.1.1</ecNumber>
    </recommendedName>
</protein>
<dbReference type="InterPro" id="IPR038987">
    <property type="entry name" value="MoeA-like"/>
</dbReference>
<dbReference type="SUPFAM" id="SSF63867">
    <property type="entry name" value="MoeA C-terminal domain-like"/>
    <property type="match status" value="1"/>
</dbReference>
<accession>A0ABP8JAQ0</accession>
<dbReference type="Gene3D" id="2.170.190.11">
    <property type="entry name" value="Molybdopterin biosynthesis moea protein, domain 3"/>
    <property type="match status" value="1"/>
</dbReference>
<dbReference type="InterPro" id="IPR005110">
    <property type="entry name" value="MoeA_linker/N"/>
</dbReference>
<evidence type="ECO:0000256" key="4">
    <source>
        <dbReference type="ARBA" id="ARBA00022505"/>
    </source>
</evidence>
<dbReference type="SMART" id="SM00852">
    <property type="entry name" value="MoCF_biosynth"/>
    <property type="match status" value="1"/>
</dbReference>
<feature type="region of interest" description="Disordered" evidence="8">
    <location>
        <begin position="111"/>
        <end position="140"/>
    </location>
</feature>
<comment type="caution">
    <text evidence="10">The sequence shown here is derived from an EMBL/GenBank/DDBJ whole genome shotgun (WGS) entry which is preliminary data.</text>
</comment>
<sequence length="439" mass="45240">MTAAPRWDEAMCLAAGIAPLMPAVDRPLADCAGAVLAHDVHAPMPIPHFDSSAMDGFAVAGPPPWILEDGCPALAGSAGATLLPGRARRVFTGSPVPAGASGIIRREYSAVTHDGPPASGSGHARLDLAPGSPVSELEPGRHIRRAGRESAAGEVLVPGGTVLSPAHIAYAAVAGLDVLPVRRRPRVALIQTGDEVRATGLPAVGEVRDAFGPQLPAYLHLLGADVVSQVRIGDDPAETRRALESALGGPGAGADDDADAEEVAPAADLVLTTGATGRSAADHVRRVVEDMAQEVVFEELDMRPGHPTMCTRLPGAATWHVGLPGNPLAAMVAMRVVVEPFLRAALGLPPAPVARVQLAAGAPAATVERLTPARRITAGAGTVEARTDGAEQQWKLCDRTGSNMLRGLSQADGLVVLPPRAVEPGRQVDCLELPWTARS</sequence>
<dbReference type="EC" id="2.10.1.1" evidence="7"/>
<dbReference type="SUPFAM" id="SSF53218">
    <property type="entry name" value="Molybdenum cofactor biosynthesis proteins"/>
    <property type="match status" value="1"/>
</dbReference>
<keyword evidence="4 7" id="KW-0500">Molybdenum</keyword>
<dbReference type="PANTHER" id="PTHR10192">
    <property type="entry name" value="MOLYBDOPTERIN BIOSYNTHESIS PROTEIN"/>
    <property type="match status" value="1"/>
</dbReference>
<dbReference type="SUPFAM" id="SSF63882">
    <property type="entry name" value="MoeA N-terminal region -like"/>
    <property type="match status" value="1"/>
</dbReference>